<keyword evidence="6" id="KW-0276">Fatty acid metabolism</keyword>
<dbReference type="EMBL" id="JALAQA010000006">
    <property type="protein sequence ID" value="MCY8510393.1"/>
    <property type="molecule type" value="Genomic_DNA"/>
</dbReference>
<evidence type="ECO:0000256" key="8">
    <source>
        <dbReference type="ARBA" id="ARBA00023268"/>
    </source>
</evidence>
<dbReference type="GO" id="GO:0006633">
    <property type="term" value="P:fatty acid biosynthetic process"/>
    <property type="evidence" value="ECO:0007669"/>
    <property type="project" value="InterPro"/>
</dbReference>
<keyword evidence="7" id="KW-0443">Lipid metabolism</keyword>
<evidence type="ECO:0000256" key="6">
    <source>
        <dbReference type="ARBA" id="ARBA00022832"/>
    </source>
</evidence>
<dbReference type="InterPro" id="IPR057326">
    <property type="entry name" value="KR_dom"/>
</dbReference>
<dbReference type="RefSeq" id="WP_268446534.1">
    <property type="nucleotide sequence ID" value="NZ_JALAQA010000006.1"/>
</dbReference>
<dbReference type="Pfam" id="PF00501">
    <property type="entry name" value="AMP-binding"/>
    <property type="match status" value="1"/>
</dbReference>
<dbReference type="Pfam" id="PF00550">
    <property type="entry name" value="PP-binding"/>
    <property type="match status" value="2"/>
</dbReference>
<dbReference type="InterPro" id="IPR016039">
    <property type="entry name" value="Thiolase-like"/>
</dbReference>
<dbReference type="Gene3D" id="1.10.1200.10">
    <property type="entry name" value="ACP-like"/>
    <property type="match status" value="2"/>
</dbReference>
<dbReference type="PROSITE" id="PS50075">
    <property type="entry name" value="CARRIER"/>
    <property type="match status" value="2"/>
</dbReference>
<evidence type="ECO:0000313" key="12">
    <source>
        <dbReference type="EMBL" id="MCY8510393.1"/>
    </source>
</evidence>
<reference evidence="12" key="1">
    <citation type="submission" date="2022-02" db="EMBL/GenBank/DDBJ databases">
        <title>Crop Bioprotection Bacillus Genome Sequencing.</title>
        <authorList>
            <person name="Dunlap C."/>
        </authorList>
    </citation>
    <scope>NUCLEOTIDE SEQUENCE</scope>
    <source>
        <strain evidence="12">CK3O2B-54A</strain>
    </source>
</reference>
<evidence type="ECO:0000256" key="1">
    <source>
        <dbReference type="ARBA" id="ARBA00001957"/>
    </source>
</evidence>
<dbReference type="Pfam" id="PF00698">
    <property type="entry name" value="Acyl_transf_1"/>
    <property type="match status" value="1"/>
</dbReference>
<dbReference type="InterPro" id="IPR036736">
    <property type="entry name" value="ACP-like_sf"/>
</dbReference>
<organism evidence="12 13">
    <name type="scientific">Bacillus mojavensis</name>
    <dbReference type="NCBI Taxonomy" id="72360"/>
    <lineage>
        <taxon>Bacteria</taxon>
        <taxon>Bacillati</taxon>
        <taxon>Bacillota</taxon>
        <taxon>Bacilli</taxon>
        <taxon>Bacillales</taxon>
        <taxon>Bacillaceae</taxon>
        <taxon>Bacillus</taxon>
    </lineage>
</organism>
<dbReference type="Gene3D" id="3.40.47.10">
    <property type="match status" value="1"/>
</dbReference>
<dbReference type="PANTHER" id="PTHR45527">
    <property type="entry name" value="NONRIBOSOMAL PEPTIDE SYNTHETASE"/>
    <property type="match status" value="1"/>
</dbReference>
<dbReference type="InterPro" id="IPR016035">
    <property type="entry name" value="Acyl_Trfase/lysoPLipase"/>
</dbReference>
<dbReference type="InterPro" id="IPR009081">
    <property type="entry name" value="PP-bd_ACP"/>
</dbReference>
<evidence type="ECO:0000256" key="9">
    <source>
        <dbReference type="ARBA" id="ARBA00029443"/>
    </source>
</evidence>
<dbReference type="SUPFAM" id="SSF51735">
    <property type="entry name" value="NAD(P)-binding Rossmann-fold domains"/>
    <property type="match status" value="2"/>
</dbReference>
<dbReference type="FunFam" id="2.30.38.10:FF:000001">
    <property type="entry name" value="Non-ribosomal peptide synthetase PvdI"/>
    <property type="match status" value="1"/>
</dbReference>
<dbReference type="Pfam" id="PF22621">
    <property type="entry name" value="CurL-like_PKS_C"/>
    <property type="match status" value="1"/>
</dbReference>
<dbReference type="Gene3D" id="3.40.50.980">
    <property type="match status" value="2"/>
</dbReference>
<evidence type="ECO:0000256" key="7">
    <source>
        <dbReference type="ARBA" id="ARBA00023098"/>
    </source>
</evidence>
<proteinExistence type="inferred from homology"/>
<dbReference type="PANTHER" id="PTHR45527:SF1">
    <property type="entry name" value="FATTY ACID SYNTHASE"/>
    <property type="match status" value="1"/>
</dbReference>
<comment type="similarity">
    <text evidence="9">In the C-terminal section; belongs to the NRP synthetase family.</text>
</comment>
<dbReference type="InterPro" id="IPR010071">
    <property type="entry name" value="AA_adenyl_dom"/>
</dbReference>
<dbReference type="FunFam" id="3.40.50.12780:FF:000012">
    <property type="entry name" value="Non-ribosomal peptide synthetase"/>
    <property type="match status" value="1"/>
</dbReference>
<dbReference type="InterPro" id="IPR001227">
    <property type="entry name" value="Ac_transferase_dom_sf"/>
</dbReference>
<dbReference type="InterPro" id="IPR025110">
    <property type="entry name" value="AMP-bd_C"/>
</dbReference>
<dbReference type="Gene3D" id="3.30.559.10">
    <property type="entry name" value="Chloramphenicol acetyltransferase-like domain"/>
    <property type="match status" value="2"/>
</dbReference>
<dbReference type="SUPFAM" id="SSF52777">
    <property type="entry name" value="CoA-dependent acyltransferases"/>
    <property type="match status" value="4"/>
</dbReference>
<dbReference type="GO" id="GO:0031177">
    <property type="term" value="F:phosphopantetheine binding"/>
    <property type="evidence" value="ECO:0007669"/>
    <property type="project" value="InterPro"/>
</dbReference>
<dbReference type="GO" id="GO:0005737">
    <property type="term" value="C:cytoplasm"/>
    <property type="evidence" value="ECO:0007669"/>
    <property type="project" value="TreeGrafter"/>
</dbReference>
<dbReference type="InterPro" id="IPR013968">
    <property type="entry name" value="PKS_KR"/>
</dbReference>
<gene>
    <name evidence="12" type="ORF">MOD07_12615</name>
</gene>
<name>A0AAP3CUD9_BACMO</name>
<evidence type="ECO:0000256" key="3">
    <source>
        <dbReference type="ARBA" id="ARBA00022450"/>
    </source>
</evidence>
<evidence type="ECO:0000256" key="4">
    <source>
        <dbReference type="ARBA" id="ARBA00022553"/>
    </source>
</evidence>
<dbReference type="SUPFAM" id="SSF47336">
    <property type="entry name" value="ACP-like"/>
    <property type="match status" value="2"/>
</dbReference>
<dbReference type="InterPro" id="IPR020806">
    <property type="entry name" value="PKS_PP-bd"/>
</dbReference>
<dbReference type="InterPro" id="IPR001242">
    <property type="entry name" value="Condensation_dom"/>
</dbReference>
<dbReference type="SUPFAM" id="SSF56801">
    <property type="entry name" value="Acetyl-CoA synthetase-like"/>
    <property type="match status" value="1"/>
</dbReference>
<dbReference type="InterPro" id="IPR049490">
    <property type="entry name" value="C883_1060-like_KR_N"/>
</dbReference>
<dbReference type="InterPro" id="IPR023213">
    <property type="entry name" value="CAT-like_dom_sf"/>
</dbReference>
<dbReference type="CDD" id="cd08953">
    <property type="entry name" value="KR_2_SDR_x"/>
    <property type="match status" value="1"/>
</dbReference>
<dbReference type="CDD" id="cd19531">
    <property type="entry name" value="LCL_NRPS-like"/>
    <property type="match status" value="1"/>
</dbReference>
<dbReference type="InterPro" id="IPR000873">
    <property type="entry name" value="AMP-dep_synth/lig_dom"/>
</dbReference>
<dbReference type="InterPro" id="IPR014030">
    <property type="entry name" value="Ketoacyl_synth_N"/>
</dbReference>
<feature type="domain" description="Carrier" evidence="10">
    <location>
        <begin position="2494"/>
        <end position="2569"/>
    </location>
</feature>
<dbReference type="Proteomes" id="UP001075387">
    <property type="component" value="Unassembled WGS sequence"/>
</dbReference>
<dbReference type="Pfam" id="PF08659">
    <property type="entry name" value="KR"/>
    <property type="match status" value="1"/>
</dbReference>
<dbReference type="Pfam" id="PF00668">
    <property type="entry name" value="Condensation"/>
    <property type="match status" value="2"/>
</dbReference>
<dbReference type="SUPFAM" id="SSF53901">
    <property type="entry name" value="Thiolase-like"/>
    <property type="match status" value="1"/>
</dbReference>
<dbReference type="Pfam" id="PF13193">
    <property type="entry name" value="AMP-binding_C"/>
    <property type="match status" value="1"/>
</dbReference>
<dbReference type="GO" id="GO:0043041">
    <property type="term" value="P:amino acid activation for nonribosomal peptide biosynthetic process"/>
    <property type="evidence" value="ECO:0007669"/>
    <property type="project" value="TreeGrafter"/>
</dbReference>
<dbReference type="CDD" id="cd00833">
    <property type="entry name" value="PKS"/>
    <property type="match status" value="1"/>
</dbReference>
<dbReference type="FunFam" id="3.40.47.10:FF:000042">
    <property type="entry name" value="Polyketide synthase Pks13"/>
    <property type="match status" value="1"/>
</dbReference>
<evidence type="ECO:0000256" key="2">
    <source>
        <dbReference type="ARBA" id="ARBA00006432"/>
    </source>
</evidence>
<sequence length="3032" mass="343590">MSEQMKKIDKKNIANILGLTAIQEGMLFHHLMEPEGNAYFEQMLIKMESEPEHTLFEKAWQQTVQQNEMLRTVFRWKETSKPIQIVLKHHKIDIRYQNLLFKQGISQEKLKEELAAHDRKEPFQLQEVPFRVTLYQTGEDSSWMMISFHHILMDGWSMGIVLKEWLEAYQALSKGQSPVISQKPSYQAFVKWQQAQQHKTKDSQAAFWKELLKGWEPVQLLPNTERPGNRNAMFSKHEIKLPASEGKVLRAFASEQQVTLASIIYTVWGLLLMKYSDQEEVVFGTTVSGRNADVPGIQQMTGLFINTLPLRLRFMPQSTPLDVIQLAHEQTARRSEYEHTPLSDLKTYAGLTAEQSLFDSIVVIENYPLDQMLKSRDHPLTIEQYDMFEQTEFDLALSVQAFDEHIHFSFIYHPDVMSAAQMNRLGQHFINLLWEVIEHPAERSIHRLNMLSKDEIHYQLEEFCNYKGMTENDQPTVIDLFEQQAEKTPDALAVTFRSEGLTYDQLNKKVNQLARFLEKQGVKPAQRVGIITEHSIEMVIACLSVLKAGGAYVPIDPDYPAERIEYLLQDSGVKLLLTQDIEGLVYSYDGLKVDITDQKLYQGNDSNLVKHYSSKDIAYCIYTSGTTGRPKGVLVKHLGLENYISWAAEQYVRGEKRDFALYTSLSFDLTVTSIFTPLATGNAIIVYQDKNKQLLVEQILKDNRAHVMKLTPSHLHFISELPFQNSAMKCLILGGEQLETSLAAKIEENFNGQIEIFNEYGPTETVVGCMIHRYTSVRDKDLYVPIGRPAAHTDIYILDSNLNLLPQGAEGELYIGGKGVAAGYLGREELTAERFVVHPFKPGETLYKTGDAARFLPDGTIQFLGRNDDQIKLRGYRIESGEIEHWICRYGRVKAASAVVKKDASQTPCLAAYLFTDETIDEKQLRAFLRQHLPEYMIPSHFIVMSEMPLTANGKLDKKALPELTKETERKAIAPSSASETEKMVLEIWRHVLGKDSINIQDKFFEIGGTSLHLIQVNQQLSKKTGRSIPMVEMFRRPTVQSLADFLSAPDEKQRENKTPIISKKSAPSDESIAIIGMAGRFPGAENIDEFWRNLQNGKESISFFSDEELLAAGIDEQTFTRTDYVRAKGIIEGPDLFDASFFGYSPGQAEVMDPQIRLLHEYAWKTLEDAGCVSADYEGKIGLFTGTTSNFQWLQHFADSLDGQMSELFEIGSLNDTYTISTRVAHKLNLKGPAITLQTACSTSLVALHLACKSVLNGESDVALAGGVSILHPVTSGYIYQENMVKSPDGHCRAFDKDAKGTVGGDGVGFVAVKSLSRALAEGDRIYAVVKGSAVNNDGDQKVGFNAPSVEGQTQVIRDAIADAGIEPETISYIETHGTGTALGDPIEIEALTKAFQTNKTAFCRIGSVKTNIGHLDAAAGAAGLIKTVLSLKHHQLVPSLHFKEANPNINLKNSPFLVNDKLQMWEKANTPRRAGVSSFGMGGTNAHVILEEAPVSEREEHPRAYQLFPLSAKTMNALEKTKDHLLEQMERNPELNAADAAYTLQAGRQHFDYRQMFVAKDRHDVIRLLSEKKDRGLSRMSRIQEKQDKKLIFMFTGQGSQYVNMGRDLYREEPFFKETMDRCFHEFYETTGERLEDFLYPDQEHEDSAVKKLQETKYAQPAIFALEYALSLLLMKWGLRPWAMIGYSFGELTAAAVSGVFTLSDAIKLISLRGHVMQEAPAGTMLSVPLPEEELKAILPDHISLAVVNDASCIVSGLEQDIAVFEEQLKAKKVLCMRVKGSIAAHSQVMKSAAERFGQTAKHIAYEKPGIPFFSNLTGDWIADEEAADYEYWKRHMTETVRFAEGIAVLSKQENAIFIEIGPGQDLSVLVKRSIKDELRQHACNVLKNSKQSMSDVQFLLSRIGTMWMYGADIEWHSLHEGRNPRKISMPHYPFEKESYWYKRSHIAAQKGKQHSGGKLPLQEWFYLPQWKKEILAISPEIEAVGETLLVFMEDSDFCHKLIRDLQSSYDSCVIIQKGHQYQQVEKGVYTLRPDSAEDYSRLFEAFEKDNIRYSRILHLWGLAEKDESADTSEWIEQMQTYSYYSLLYLGQALKKKGTEQEISIFALSSLTYQLGGEDTLYPEKAIHLGPSMVISQETPFLRYRVIDIDSQKEGSWKEDKLLELIKSELMTESGNLLTVYRNNKRYTRNFIRTAVPSESSGGHLRPGGVYLLIGGLGFIGLNAAKTIAEKTQGKLILTSRSGLPPRSEWESLISTYAEDDPTVKKIKSVYEIEEAGVEVTVAAVDASCEADMTELVQMAERKYGSIHGVIYAAGVTGERSFRMMEQTDRSFSNAHFQAKMTGVAVLEKALAHRPLDFCFLISSLSPILGGLGFTAYTAVNQFVDAFVYDHNSRHPVQWTALNLDGWEFEDGKKPDIPIGGDLENTLIRAQEGREVFERIFTFEHTDQIVVSATDLQERIQKYVNRLQQPNGEEQEDVSLYGRPELTAEYAEPVTDIEKKLLVHWQSFFKIDQIGIDDDFFEMGGDSLKAITFISVIHQAFHVEIALPDFFKIPTIRQMADFISRAEKKMYKKIEKAAKRGYYSLSSAQKRLYLVQQFDKTSTGYNEFTAGRIAGKLEMKKLEHAFRQLILRHESLRTSFEAVDGVPMQCIAEHAEFHADFFDLSHTADEEVRKQKEQEVISGFLKPFQLDKAPLMRAGVIKNNDNEYILMLDMHHIISDGLSQDILVSEFMDLYDGKELAPLELQYKDFSEWQNQMLQSDDLNEVKTYWLKRLDGFRELQLPADYQRPDVKSFAGAHYRFHISGEELEAFKAIMADEDATLFMGLLAIYQVLLHKLTGQSDIVVGVPVAGRRQEELQRIIGIFVNMLPLRFYPEKEMTFTQFLQHVKQLVIDDFDHQDYQYEHMVQDLKLDRKLNRNHIFDTVFALQNLSQPALEVDGITLTDYEYETAVSRFDLLWIASEDKNGLSSVIEYSTELFTRETIESIAKGIKEVLSAVSACKQTALRDIELATGINDLEEVSLLELDDLKI</sequence>
<dbReference type="PROSITE" id="PS00606">
    <property type="entry name" value="KS3_1"/>
    <property type="match status" value="1"/>
</dbReference>
<comment type="cofactor">
    <cofactor evidence="1">
        <name>pantetheine 4'-phosphate</name>
        <dbReference type="ChEBI" id="CHEBI:47942"/>
    </cofactor>
</comment>
<dbReference type="SMART" id="SM00823">
    <property type="entry name" value="PKS_PP"/>
    <property type="match status" value="2"/>
</dbReference>
<dbReference type="Gene3D" id="3.30.300.30">
    <property type="match status" value="1"/>
</dbReference>
<dbReference type="InterPro" id="IPR014043">
    <property type="entry name" value="Acyl_transferase_dom"/>
</dbReference>
<dbReference type="Gene3D" id="3.40.366.10">
    <property type="entry name" value="Malonyl-Coenzyme A Acyl Carrier Protein, domain 2"/>
    <property type="match status" value="1"/>
</dbReference>
<dbReference type="GO" id="GO:0004315">
    <property type="term" value="F:3-oxoacyl-[acyl-carrier-protein] synthase activity"/>
    <property type="evidence" value="ECO:0007669"/>
    <property type="project" value="InterPro"/>
</dbReference>
<dbReference type="Gene3D" id="3.30.70.250">
    <property type="entry name" value="Malonyl-CoA ACP transacylase, ACP-binding"/>
    <property type="match status" value="1"/>
</dbReference>
<evidence type="ECO:0000259" key="11">
    <source>
        <dbReference type="PROSITE" id="PS52004"/>
    </source>
</evidence>
<dbReference type="GO" id="GO:0044550">
    <property type="term" value="P:secondary metabolite biosynthetic process"/>
    <property type="evidence" value="ECO:0007669"/>
    <property type="project" value="TreeGrafter"/>
</dbReference>
<dbReference type="Gene3D" id="2.30.38.10">
    <property type="entry name" value="Luciferase, Domain 3"/>
    <property type="match status" value="1"/>
</dbReference>
<keyword evidence="5" id="KW-0808">Transferase</keyword>
<feature type="domain" description="Ketosynthase family 3 (KS3)" evidence="11">
    <location>
        <begin position="1070"/>
        <end position="1494"/>
    </location>
</feature>
<dbReference type="SMART" id="SM00827">
    <property type="entry name" value="PKS_AT"/>
    <property type="match status" value="1"/>
</dbReference>
<evidence type="ECO:0000313" key="13">
    <source>
        <dbReference type="Proteomes" id="UP001075387"/>
    </source>
</evidence>
<dbReference type="Gene3D" id="3.30.559.30">
    <property type="entry name" value="Nonribosomal peptide synthetase, condensation domain"/>
    <property type="match status" value="2"/>
</dbReference>
<dbReference type="FunFam" id="3.40.50.980:FF:000001">
    <property type="entry name" value="Non-ribosomal peptide synthetase"/>
    <property type="match status" value="1"/>
</dbReference>
<evidence type="ECO:0000259" key="10">
    <source>
        <dbReference type="PROSITE" id="PS50075"/>
    </source>
</evidence>
<keyword evidence="8" id="KW-0511">Multifunctional enzyme</keyword>
<dbReference type="Gene3D" id="3.40.50.720">
    <property type="entry name" value="NAD(P)-binding Rossmann-like Domain"/>
    <property type="match status" value="1"/>
</dbReference>
<dbReference type="SMART" id="SM00822">
    <property type="entry name" value="PKS_KR"/>
    <property type="match status" value="1"/>
</dbReference>
<dbReference type="InterPro" id="IPR014031">
    <property type="entry name" value="Ketoacyl_synth_C"/>
</dbReference>
<feature type="domain" description="Carrier" evidence="10">
    <location>
        <begin position="976"/>
        <end position="1051"/>
    </location>
</feature>
<dbReference type="SUPFAM" id="SSF52151">
    <property type="entry name" value="FabD/lysophospholipase-like"/>
    <property type="match status" value="1"/>
</dbReference>
<dbReference type="InterPro" id="IPR036291">
    <property type="entry name" value="NAD(P)-bd_dom_sf"/>
</dbReference>
<dbReference type="Gene3D" id="3.30.70.3290">
    <property type="match status" value="1"/>
</dbReference>
<dbReference type="Pfam" id="PF21394">
    <property type="entry name" value="Beta-ketacyl_N"/>
    <property type="match status" value="1"/>
</dbReference>
<dbReference type="InterPro" id="IPR020841">
    <property type="entry name" value="PKS_Beta-ketoAc_synthase_dom"/>
</dbReference>
<dbReference type="PROSITE" id="PS52004">
    <property type="entry name" value="KS3_2"/>
    <property type="match status" value="1"/>
</dbReference>
<dbReference type="SMART" id="SM00825">
    <property type="entry name" value="PKS_KS"/>
    <property type="match status" value="1"/>
</dbReference>
<evidence type="ECO:0000256" key="5">
    <source>
        <dbReference type="ARBA" id="ARBA00022679"/>
    </source>
</evidence>
<protein>
    <submittedName>
        <fullName evidence="12">Amino acid adenylation domain-containing protein</fullName>
    </submittedName>
</protein>
<dbReference type="NCBIfam" id="TIGR01733">
    <property type="entry name" value="AA-adenyl-dom"/>
    <property type="match status" value="1"/>
</dbReference>
<comment type="similarity">
    <text evidence="2">Belongs to the ATP-dependent AMP-binding enzyme family.</text>
</comment>
<dbReference type="Pfam" id="PF02801">
    <property type="entry name" value="Ketoacyl-synt_C"/>
    <property type="match status" value="1"/>
</dbReference>
<accession>A0AAP3CUD9</accession>
<keyword evidence="4" id="KW-0597">Phosphoprotein</keyword>
<dbReference type="InterPro" id="IPR018201">
    <property type="entry name" value="Ketoacyl_synth_AS"/>
</dbReference>
<dbReference type="InterPro" id="IPR045851">
    <property type="entry name" value="AMP-bd_C_sf"/>
</dbReference>
<dbReference type="Pfam" id="PF00109">
    <property type="entry name" value="ketoacyl-synt"/>
    <property type="match status" value="1"/>
</dbReference>
<keyword evidence="3" id="KW-0596">Phosphopantetheine</keyword>
<comment type="caution">
    <text evidence="12">The sequence shown here is derived from an EMBL/GenBank/DDBJ whole genome shotgun (WGS) entry which is preliminary data.</text>
</comment>